<dbReference type="GO" id="GO:0006097">
    <property type="term" value="P:glyoxylate cycle"/>
    <property type="evidence" value="ECO:0007669"/>
    <property type="project" value="UniProtKB-KW"/>
</dbReference>
<feature type="binding site" evidence="13">
    <location>
        <begin position="80"/>
        <end position="85"/>
    </location>
    <ligand>
        <name>NADP(+)</name>
        <dbReference type="ChEBI" id="CHEBI:58349"/>
    </ligand>
</feature>
<comment type="cofactor">
    <cofactor evidence="12">
        <name>Mg(2+)</name>
        <dbReference type="ChEBI" id="CHEBI:18420"/>
    </cofactor>
    <cofactor evidence="12">
        <name>Mn(2+)</name>
        <dbReference type="ChEBI" id="CHEBI:29035"/>
    </cofactor>
    <text evidence="12">Binds 1 Mg(2+) or Mn(2+) ion per subunit.</text>
</comment>
<reference evidence="14 15" key="1">
    <citation type="submission" date="2014-01" db="EMBL/GenBank/DDBJ databases">
        <title>Development of a Comparative Genomic Fingerprinting Assay for High Resolution Genotyping of Arcobacter butzleri.</title>
        <authorList>
            <person name="Webb A.L."/>
            <person name="Inglis G.D."/>
            <person name="Kruczkiewicz P."/>
            <person name="Selinger L.B."/>
            <person name="Taboada E.N."/>
        </authorList>
    </citation>
    <scope>NUCLEOTIDE SEQUENCE [LARGE SCALE GENOMIC DNA]</scope>
    <source>
        <strain evidence="14 15">L348</strain>
    </source>
</reference>
<dbReference type="EMBL" id="JAIQ01000166">
    <property type="protein sequence ID" value="KLD96658.1"/>
    <property type="molecule type" value="Genomic_DNA"/>
</dbReference>
<dbReference type="PANTHER" id="PTHR36999:SF1">
    <property type="entry name" value="ISOCITRATE DEHYDROGENASE (NADP(+))"/>
    <property type="match status" value="1"/>
</dbReference>
<evidence type="ECO:0000256" key="9">
    <source>
        <dbReference type="PIRNR" id="PIRNR009407"/>
    </source>
</evidence>
<dbReference type="PANTHER" id="PTHR36999">
    <property type="entry name" value="ISOCITRATE DEHYDROGENASE [NADP]"/>
    <property type="match status" value="1"/>
</dbReference>
<keyword evidence="4 12" id="KW-0460">Magnesium</keyword>
<evidence type="ECO:0000256" key="6">
    <source>
        <dbReference type="ARBA" id="ARBA00023002"/>
    </source>
</evidence>
<dbReference type="NCBIfam" id="TIGR00178">
    <property type="entry name" value="monomer_idh"/>
    <property type="match status" value="1"/>
</dbReference>
<proteinExistence type="inferred from homology"/>
<evidence type="ECO:0000313" key="15">
    <source>
        <dbReference type="Proteomes" id="UP000035514"/>
    </source>
</evidence>
<evidence type="ECO:0000256" key="3">
    <source>
        <dbReference type="ARBA" id="ARBA00022723"/>
    </source>
</evidence>
<feature type="binding site" evidence="13">
    <location>
        <position position="127"/>
    </location>
    <ligand>
        <name>NADP(+)</name>
        <dbReference type="ChEBI" id="CHEBI:58349"/>
    </ligand>
</feature>
<feature type="site" description="Critical for catalysis" evidence="10">
    <location>
        <position position="412"/>
    </location>
</feature>
<feature type="binding site" evidence="13">
    <location>
        <position position="641"/>
    </location>
    <ligand>
        <name>NADP(+)</name>
        <dbReference type="ChEBI" id="CHEBI:58349"/>
    </ligand>
</feature>
<evidence type="ECO:0000256" key="10">
    <source>
        <dbReference type="PIRSR" id="PIRSR009407-1"/>
    </source>
</evidence>
<evidence type="ECO:0000256" key="11">
    <source>
        <dbReference type="PIRSR" id="PIRSR009407-2"/>
    </source>
</evidence>
<dbReference type="Proteomes" id="UP000035514">
    <property type="component" value="Unassembled WGS sequence"/>
</dbReference>
<dbReference type="GO" id="GO:0004450">
    <property type="term" value="F:isocitrate dehydrogenase (NADP+) activity"/>
    <property type="evidence" value="ECO:0007669"/>
    <property type="project" value="UniProtKB-EC"/>
</dbReference>
<comment type="caution">
    <text evidence="14">The sequence shown here is derived from an EMBL/GenBank/DDBJ whole genome shotgun (WGS) entry which is preliminary data.</text>
</comment>
<feature type="binding site" evidence="12">
    <location>
        <position position="544"/>
    </location>
    <ligand>
        <name>Mg(2+)</name>
        <dbReference type="ChEBI" id="CHEBI:18420"/>
    </ligand>
</feature>
<keyword evidence="6 9" id="KW-0560">Oxidoreductase</keyword>
<dbReference type="EC" id="1.1.1.42" evidence="9"/>
<evidence type="ECO:0000256" key="8">
    <source>
        <dbReference type="ARBA" id="ARBA00046318"/>
    </source>
</evidence>
<feature type="binding site" evidence="13">
    <location>
        <position position="581"/>
    </location>
    <ligand>
        <name>NADP(+)</name>
        <dbReference type="ChEBI" id="CHEBI:58349"/>
    </ligand>
</feature>
<sequence length="730" mass="79989">MSKIIYTKVDEAPALATYSFLPIIQSFTKSSGIEMVQKDISLAGRIIAAFPENLTDEQKIGDALAELGEMTQDPNANIIKLPNISASIPQLKAAIAELQSKGYKIPDYDSSEEVNARYAKILGSAVNPVLREGNSDRRAPGAVKNYAKNNPHRMGVWTKDSKTDVAHMNANDFYGTEVSTTLDSADNFKISFINKNGEETVLKASLPLLAGEVVDATKMSSKALQEFYQKGIDEAKKRDVLLSLHLKATMMKVSDPIMFGFAVKVYFKDLIAKHGKLFDEMGVNFNNGLGDLYSKLDNIDASKKAEILADIDAVYAKQPRLAMVNSAKGITNLHVPSDVIIDASMPAMIKGGGKMWNKEDKEEDTLAMIPDRCYATTYQVVIEDCKKHGALDPKTMGSVPNVGLMAQKAEEYGSHDKTFQAKADGKIVVTNKAGETVFSFDVDNGDIFRMCQTKDEPIKDWVKLAVNRAKLSGTPAVFWLDKNRGHDAQMIAKVEKYLKDYDLTGLEISIMAPDDAIQYSLDRMRKGLDTISVTGNVFRDYNTDLFPILELGTSAKMLSIVPLMQGGGLFETGAGGSAPKHVQQFQEEGYLRWDSLGEFMALAASLEHLANTQGNKKAQVLADTLDKATGTFLINDKSPARKIGSIDNRGSHFYLAMYWAQELAAQNVDAELKAEFTPIAKAMTENEEKIVKELTECQGKAVDMGGYYLPDDAKTSAAMRPSATLNSIIG</sequence>
<evidence type="ECO:0000256" key="13">
    <source>
        <dbReference type="PIRSR" id="PIRSR009407-4"/>
    </source>
</evidence>
<comment type="similarity">
    <text evidence="8 9">Belongs to the monomeric-type IDH family.</text>
</comment>
<evidence type="ECO:0000256" key="4">
    <source>
        <dbReference type="ARBA" id="ARBA00022842"/>
    </source>
</evidence>
<feature type="binding site" evidence="13">
    <location>
        <begin position="592"/>
        <end position="594"/>
    </location>
    <ligand>
        <name>NADP(+)</name>
        <dbReference type="ChEBI" id="CHEBI:58349"/>
    </ligand>
</feature>
<evidence type="ECO:0000256" key="7">
    <source>
        <dbReference type="ARBA" id="ARBA00023554"/>
    </source>
</evidence>
<feature type="binding site" evidence="12">
    <location>
        <position position="540"/>
    </location>
    <ligand>
        <name>Mg(2+)</name>
        <dbReference type="ChEBI" id="CHEBI:18420"/>
    </ligand>
</feature>
<dbReference type="RefSeq" id="WP_046997342.1">
    <property type="nucleotide sequence ID" value="NZ_JAIQ01000166.1"/>
</dbReference>
<feature type="binding site" evidence="11">
    <location>
        <position position="137"/>
    </location>
    <ligand>
        <name>D-threo-isocitrate</name>
        <dbReference type="ChEBI" id="CHEBI:15562"/>
    </ligand>
</feature>
<gene>
    <name evidence="14" type="ORF">AA20_11640</name>
</gene>
<dbReference type="GO" id="GO:0006099">
    <property type="term" value="P:tricarboxylic acid cycle"/>
    <property type="evidence" value="ECO:0007669"/>
    <property type="project" value="UniProtKB-KW"/>
</dbReference>
<evidence type="ECO:0000313" key="14">
    <source>
        <dbReference type="EMBL" id="KLD96658.1"/>
    </source>
</evidence>
<dbReference type="SUPFAM" id="SSF53659">
    <property type="entry name" value="Isocitrate/Isopropylmalate dehydrogenase-like"/>
    <property type="match status" value="1"/>
</dbReference>
<feature type="binding site" evidence="13">
    <location>
        <begin position="576"/>
        <end position="577"/>
    </location>
    <ligand>
        <name>NADP(+)</name>
        <dbReference type="ChEBI" id="CHEBI:58349"/>
    </ligand>
</feature>
<feature type="binding site" evidence="11">
    <location>
        <position position="539"/>
    </location>
    <ligand>
        <name>D-threo-isocitrate</name>
        <dbReference type="ChEBI" id="CHEBI:15562"/>
    </ligand>
</feature>
<keyword evidence="2 9" id="KW-0816">Tricarboxylic acid cycle</keyword>
<dbReference type="AlphaFoldDB" id="A0A0G9JQX1"/>
<dbReference type="InterPro" id="IPR004436">
    <property type="entry name" value="Isocitrate_DH_NADP_mono"/>
</dbReference>
<evidence type="ECO:0000256" key="12">
    <source>
        <dbReference type="PIRSR" id="PIRSR009407-3"/>
    </source>
</evidence>
<feature type="binding site" evidence="11">
    <location>
        <begin position="124"/>
        <end position="131"/>
    </location>
    <ligand>
        <name>substrate</name>
    </ligand>
</feature>
<feature type="binding site" evidence="12">
    <location>
        <position position="342"/>
    </location>
    <ligand>
        <name>Mg(2+)</name>
        <dbReference type="ChEBI" id="CHEBI:18420"/>
    </ligand>
</feature>
<keyword evidence="1 9" id="KW-0329">Glyoxylate bypass</keyword>
<name>A0A0G9JQX1_9BACT</name>
<keyword evidence="5 9" id="KW-0521">NADP</keyword>
<dbReference type="Gene3D" id="3.40.718.10">
    <property type="entry name" value="Isopropylmalate Dehydrogenase"/>
    <property type="match status" value="2"/>
</dbReference>
<evidence type="ECO:0000256" key="2">
    <source>
        <dbReference type="ARBA" id="ARBA00022532"/>
    </source>
</evidence>
<organism evidence="14 15">
    <name type="scientific">Aliarcobacter butzleri L348</name>
    <dbReference type="NCBI Taxonomy" id="1447256"/>
    <lineage>
        <taxon>Bacteria</taxon>
        <taxon>Pseudomonadati</taxon>
        <taxon>Campylobacterota</taxon>
        <taxon>Epsilonproteobacteria</taxon>
        <taxon>Campylobacterales</taxon>
        <taxon>Arcobacteraceae</taxon>
        <taxon>Aliarcobacter</taxon>
    </lineage>
</organism>
<dbReference type="Pfam" id="PF03971">
    <property type="entry name" value="IDH"/>
    <property type="match status" value="1"/>
</dbReference>
<accession>A0A0G9JQX1</accession>
<evidence type="ECO:0000256" key="1">
    <source>
        <dbReference type="ARBA" id="ARBA00022435"/>
    </source>
</evidence>
<evidence type="ECO:0000256" key="5">
    <source>
        <dbReference type="ARBA" id="ARBA00022857"/>
    </source>
</evidence>
<keyword evidence="3 12" id="KW-0479">Metal-binding</keyword>
<dbReference type="GO" id="GO:0046872">
    <property type="term" value="F:metal ion binding"/>
    <property type="evidence" value="ECO:0007669"/>
    <property type="project" value="UniProtKB-KW"/>
</dbReference>
<dbReference type="PATRIC" id="fig|1447256.3.peg.2281"/>
<comment type="catalytic activity">
    <reaction evidence="7 9">
        <text>D-threo-isocitrate + NADP(+) = 2-oxoglutarate + CO2 + NADPH</text>
        <dbReference type="Rhea" id="RHEA:19629"/>
        <dbReference type="ChEBI" id="CHEBI:15562"/>
        <dbReference type="ChEBI" id="CHEBI:16526"/>
        <dbReference type="ChEBI" id="CHEBI:16810"/>
        <dbReference type="ChEBI" id="CHEBI:57783"/>
        <dbReference type="ChEBI" id="CHEBI:58349"/>
        <dbReference type="EC" id="1.1.1.42"/>
    </reaction>
</comment>
<protein>
    <recommendedName>
        <fullName evidence="9">Isocitrate dehydrogenase [NADP]</fullName>
        <ecNumber evidence="9">1.1.1.42</ecNumber>
    </recommendedName>
    <alternativeName>
        <fullName evidence="9">Oxalosuccinate decarboxylase</fullName>
    </alternativeName>
</protein>
<dbReference type="PIRSF" id="PIRSF009407">
    <property type="entry name" value="IDH_monmr"/>
    <property type="match status" value="1"/>
</dbReference>
<feature type="site" description="Critical for catalysis" evidence="10">
    <location>
        <position position="247"/>
    </location>
</feature>